<reference evidence="1" key="1">
    <citation type="submission" date="2021-04" db="EMBL/GenBank/DDBJ databases">
        <title>Whole genome sequencing of Enterococci isolates from hospitalized patients.</title>
        <authorList>
            <person name="Ogoti B.M."/>
            <person name="Onyambu F.G."/>
        </authorList>
    </citation>
    <scope>NUCLEOTIDE SEQUENCE</scope>
    <source>
        <strain evidence="1">242</strain>
    </source>
</reference>
<accession>A0A941J9J3</accession>
<evidence type="ECO:0000313" key="1">
    <source>
        <dbReference type="EMBL" id="MBR8643829.1"/>
    </source>
</evidence>
<dbReference type="EMBL" id="JAGTPW010000001">
    <property type="protein sequence ID" value="MBR8643829.1"/>
    <property type="molecule type" value="Genomic_DNA"/>
</dbReference>
<gene>
    <name evidence="1" type="ORF">KEH51_00860</name>
</gene>
<dbReference type="Proteomes" id="UP000680045">
    <property type="component" value="Unassembled WGS sequence"/>
</dbReference>
<organism evidence="1 2">
    <name type="scientific">Peribacillus frigoritolerans</name>
    <dbReference type="NCBI Taxonomy" id="450367"/>
    <lineage>
        <taxon>Bacteria</taxon>
        <taxon>Bacillati</taxon>
        <taxon>Bacillota</taxon>
        <taxon>Bacilli</taxon>
        <taxon>Bacillales</taxon>
        <taxon>Bacillaceae</taxon>
        <taxon>Peribacillus</taxon>
    </lineage>
</organism>
<protein>
    <submittedName>
        <fullName evidence="1">Uncharacterized protein</fullName>
    </submittedName>
</protein>
<name>A0A941J9J3_9BACI</name>
<proteinExistence type="predicted"/>
<sequence length="102" mass="12213">MWSGKDSTLCIVDFPEIGKDIFESYRNSHTVDLDIDEEEMNKEEMNKEEKYQVLEVKRNNGPKIPDNISLHDYQIQAIEEWEKEIIKGYLIWQQVLEKHIQD</sequence>
<evidence type="ECO:0000313" key="2">
    <source>
        <dbReference type="Proteomes" id="UP000680045"/>
    </source>
</evidence>
<dbReference type="AlphaFoldDB" id="A0A941J9J3"/>
<comment type="caution">
    <text evidence="1">The sequence shown here is derived from an EMBL/GenBank/DDBJ whole genome shotgun (WGS) entry which is preliminary data.</text>
</comment>